<name>A0A0D3KIV5_EMIH1</name>
<evidence type="ECO:0000256" key="1">
    <source>
        <dbReference type="SAM" id="SignalP"/>
    </source>
</evidence>
<sequence length="245" mass="26691">MRGFACLLLVIESGALSLSTNSAPSRVCPAARAALSPLPPAVLLPRLRPARVLAPPMACMKRADLPSEEEISAVQWLGGAGGGLVWSKLFGGSLLFGVLAGVLAARAVAHSHSKAGTYLREAGWLAYERYRVARRLAVDAWGWAGSEARQVGVPPPRELQRMAVELLRRAALDARSRASERLLERLAPVRQRLAAVSARGLELWRASPLPAAWQQSGVPDSVRRFRQRVHERREEEVRRQSSGGF</sequence>
<proteinExistence type="predicted"/>
<feature type="chain" id="PRO_5044221441" evidence="1">
    <location>
        <begin position="18"/>
        <end position="245"/>
    </location>
</feature>
<evidence type="ECO:0000313" key="2">
    <source>
        <dbReference type="EnsemblProtists" id="EOD35690"/>
    </source>
</evidence>
<reference evidence="3" key="1">
    <citation type="journal article" date="2013" name="Nature">
        <title>Pan genome of the phytoplankton Emiliania underpins its global distribution.</title>
        <authorList>
            <person name="Read B.A."/>
            <person name="Kegel J."/>
            <person name="Klute M.J."/>
            <person name="Kuo A."/>
            <person name="Lefebvre S.C."/>
            <person name="Maumus F."/>
            <person name="Mayer C."/>
            <person name="Miller J."/>
            <person name="Monier A."/>
            <person name="Salamov A."/>
            <person name="Young J."/>
            <person name="Aguilar M."/>
            <person name="Claverie J.M."/>
            <person name="Frickenhaus S."/>
            <person name="Gonzalez K."/>
            <person name="Herman E.K."/>
            <person name="Lin Y.C."/>
            <person name="Napier J."/>
            <person name="Ogata H."/>
            <person name="Sarno A.F."/>
            <person name="Shmutz J."/>
            <person name="Schroeder D."/>
            <person name="de Vargas C."/>
            <person name="Verret F."/>
            <person name="von Dassow P."/>
            <person name="Valentin K."/>
            <person name="Van de Peer Y."/>
            <person name="Wheeler G."/>
            <person name="Dacks J.B."/>
            <person name="Delwiche C.F."/>
            <person name="Dyhrman S.T."/>
            <person name="Glockner G."/>
            <person name="John U."/>
            <person name="Richards T."/>
            <person name="Worden A.Z."/>
            <person name="Zhang X."/>
            <person name="Grigoriev I.V."/>
            <person name="Allen A.E."/>
            <person name="Bidle K."/>
            <person name="Borodovsky M."/>
            <person name="Bowler C."/>
            <person name="Brownlee C."/>
            <person name="Cock J.M."/>
            <person name="Elias M."/>
            <person name="Gladyshev V.N."/>
            <person name="Groth M."/>
            <person name="Guda C."/>
            <person name="Hadaegh A."/>
            <person name="Iglesias-Rodriguez M.D."/>
            <person name="Jenkins J."/>
            <person name="Jones B.M."/>
            <person name="Lawson T."/>
            <person name="Leese F."/>
            <person name="Lindquist E."/>
            <person name="Lobanov A."/>
            <person name="Lomsadze A."/>
            <person name="Malik S.B."/>
            <person name="Marsh M.E."/>
            <person name="Mackinder L."/>
            <person name="Mock T."/>
            <person name="Mueller-Roeber B."/>
            <person name="Pagarete A."/>
            <person name="Parker M."/>
            <person name="Probert I."/>
            <person name="Quesneville H."/>
            <person name="Raines C."/>
            <person name="Rensing S.A."/>
            <person name="Riano-Pachon D.M."/>
            <person name="Richier S."/>
            <person name="Rokitta S."/>
            <person name="Shiraiwa Y."/>
            <person name="Soanes D.M."/>
            <person name="van der Giezen M."/>
            <person name="Wahlund T.M."/>
            <person name="Williams B."/>
            <person name="Wilson W."/>
            <person name="Wolfe G."/>
            <person name="Wurch L.L."/>
        </authorList>
    </citation>
    <scope>NUCLEOTIDE SEQUENCE</scope>
</reference>
<feature type="signal peptide" evidence="1">
    <location>
        <begin position="1"/>
        <end position="17"/>
    </location>
</feature>
<dbReference type="PaxDb" id="2903-EOD35690"/>
<keyword evidence="3" id="KW-1185">Reference proteome</keyword>
<organism evidence="2 3">
    <name type="scientific">Emiliania huxleyi (strain CCMP1516)</name>
    <dbReference type="NCBI Taxonomy" id="280463"/>
    <lineage>
        <taxon>Eukaryota</taxon>
        <taxon>Haptista</taxon>
        <taxon>Haptophyta</taxon>
        <taxon>Prymnesiophyceae</taxon>
        <taxon>Isochrysidales</taxon>
        <taxon>Noelaerhabdaceae</taxon>
        <taxon>Emiliania</taxon>
    </lineage>
</organism>
<protein>
    <submittedName>
        <fullName evidence="2">Uncharacterized protein</fullName>
    </submittedName>
</protein>
<dbReference type="KEGG" id="ehx:EMIHUDRAFT_227489"/>
<dbReference type="AlphaFoldDB" id="A0A0D3KIV5"/>
<dbReference type="RefSeq" id="XP_005788119.1">
    <property type="nucleotide sequence ID" value="XM_005788062.1"/>
</dbReference>
<dbReference type="EnsemblProtists" id="EOD35690">
    <property type="protein sequence ID" value="EOD35690"/>
    <property type="gene ID" value="EMIHUDRAFT_227489"/>
</dbReference>
<dbReference type="GeneID" id="17280961"/>
<accession>A0A0D3KIV5</accession>
<evidence type="ECO:0000313" key="3">
    <source>
        <dbReference type="Proteomes" id="UP000013827"/>
    </source>
</evidence>
<dbReference type="Proteomes" id="UP000013827">
    <property type="component" value="Unassembled WGS sequence"/>
</dbReference>
<keyword evidence="1" id="KW-0732">Signal</keyword>
<dbReference type="HOGENOM" id="CLU_1135298_0_0_1"/>
<reference evidence="2" key="2">
    <citation type="submission" date="2024-10" db="UniProtKB">
        <authorList>
            <consortium name="EnsemblProtists"/>
        </authorList>
    </citation>
    <scope>IDENTIFICATION</scope>
</reference>